<gene>
    <name evidence="1" type="ORF">F4820DRAFT_454262</name>
</gene>
<keyword evidence="2" id="KW-1185">Reference proteome</keyword>
<protein>
    <submittedName>
        <fullName evidence="1">Uncharacterized protein</fullName>
    </submittedName>
</protein>
<evidence type="ECO:0000313" key="2">
    <source>
        <dbReference type="Proteomes" id="UP001497700"/>
    </source>
</evidence>
<name>A0ACB9YIT2_9PEZI</name>
<accession>A0ACB9YIT2</accession>
<dbReference type="Proteomes" id="UP001497700">
    <property type="component" value="Unassembled WGS sequence"/>
</dbReference>
<sequence length="229" mass="26062">MESPKKEVSYDGKDITLDASTDNEGWSTAVDSCNVKKFEGRRRNVPNSLPIDREIEFKEGNIPLREAKVVETGKGETTGLCRSDSHEIKTAKEFSKDKRGFFSRVKRVFRNDDEWIRLQRQSQENAEGKTEQDLKDFHEGKQTVSQVDSHQAAFRDSEGGEGYHVDQFLANLDDLESARPGEENEAQNVTSSIVSTRGPRRVFNDWIDETDFMEANATMPQGTRYYSVP</sequence>
<evidence type="ECO:0000313" key="1">
    <source>
        <dbReference type="EMBL" id="KAI4859053.1"/>
    </source>
</evidence>
<reference evidence="1 2" key="1">
    <citation type="journal article" date="2022" name="New Phytol.">
        <title>Ecological generalism drives hyperdiversity of secondary metabolite gene clusters in xylarialean endophytes.</title>
        <authorList>
            <person name="Franco M.E.E."/>
            <person name="Wisecaver J.H."/>
            <person name="Arnold A.E."/>
            <person name="Ju Y.M."/>
            <person name="Slot J.C."/>
            <person name="Ahrendt S."/>
            <person name="Moore L.P."/>
            <person name="Eastman K.E."/>
            <person name="Scott K."/>
            <person name="Konkel Z."/>
            <person name="Mondo S.J."/>
            <person name="Kuo A."/>
            <person name="Hayes R.D."/>
            <person name="Haridas S."/>
            <person name="Andreopoulos B."/>
            <person name="Riley R."/>
            <person name="LaButti K."/>
            <person name="Pangilinan J."/>
            <person name="Lipzen A."/>
            <person name="Amirebrahimi M."/>
            <person name="Yan J."/>
            <person name="Adam C."/>
            <person name="Keymanesh K."/>
            <person name="Ng V."/>
            <person name="Louie K."/>
            <person name="Northen T."/>
            <person name="Drula E."/>
            <person name="Henrissat B."/>
            <person name="Hsieh H.M."/>
            <person name="Youens-Clark K."/>
            <person name="Lutzoni F."/>
            <person name="Miadlikowska J."/>
            <person name="Eastwood D.C."/>
            <person name="Hamelin R.C."/>
            <person name="Grigoriev I.V."/>
            <person name="U'Ren J.M."/>
        </authorList>
    </citation>
    <scope>NUCLEOTIDE SEQUENCE [LARGE SCALE GENOMIC DNA]</scope>
    <source>
        <strain evidence="1 2">CBS 119005</strain>
    </source>
</reference>
<organism evidence="1 2">
    <name type="scientific">Hypoxylon rubiginosum</name>
    <dbReference type="NCBI Taxonomy" id="110542"/>
    <lineage>
        <taxon>Eukaryota</taxon>
        <taxon>Fungi</taxon>
        <taxon>Dikarya</taxon>
        <taxon>Ascomycota</taxon>
        <taxon>Pezizomycotina</taxon>
        <taxon>Sordariomycetes</taxon>
        <taxon>Xylariomycetidae</taxon>
        <taxon>Xylariales</taxon>
        <taxon>Hypoxylaceae</taxon>
        <taxon>Hypoxylon</taxon>
    </lineage>
</organism>
<comment type="caution">
    <text evidence="1">The sequence shown here is derived from an EMBL/GenBank/DDBJ whole genome shotgun (WGS) entry which is preliminary data.</text>
</comment>
<dbReference type="EMBL" id="MU393661">
    <property type="protein sequence ID" value="KAI4859053.1"/>
    <property type="molecule type" value="Genomic_DNA"/>
</dbReference>
<proteinExistence type="predicted"/>